<gene>
    <name evidence="3 6" type="primary">grpE</name>
    <name evidence="6" type="ORF">GCM10008088_14360</name>
</gene>
<evidence type="ECO:0000313" key="6">
    <source>
        <dbReference type="EMBL" id="GGZ53814.1"/>
    </source>
</evidence>
<evidence type="ECO:0000256" key="4">
    <source>
        <dbReference type="RuleBase" id="RU004478"/>
    </source>
</evidence>
<keyword evidence="3" id="KW-0346">Stress response</keyword>
<dbReference type="PRINTS" id="PR00773">
    <property type="entry name" value="GRPEPROTEIN"/>
</dbReference>
<dbReference type="InterPro" id="IPR000740">
    <property type="entry name" value="GrpE"/>
</dbReference>
<evidence type="ECO:0000256" key="1">
    <source>
        <dbReference type="ARBA" id="ARBA00009054"/>
    </source>
</evidence>
<sequence length="206" mass="23840">MSKEDYYKVNKTMSKDKELNKEEESLKENLEETIDQAIDEVEGENDTKDAKEEKEELSETDKLKQEVEKEKDKFLRLFAEFENYKRRTSKERVELFKTAGQDVMVSMLPVLDDFDRALKEIEKSDDENLFKGVELISNKLRETLKNKGLEPMAVKAGDKFDADLHEAITQIPAPEKKLKGKIVDVVEKGYTLGEKIIRYPKVVTGK</sequence>
<keyword evidence="7" id="KW-1185">Reference proteome</keyword>
<proteinExistence type="inferred from homology"/>
<dbReference type="EMBL" id="BMWY01000003">
    <property type="protein sequence ID" value="GGZ53814.1"/>
    <property type="molecule type" value="Genomic_DNA"/>
</dbReference>
<comment type="function">
    <text evidence="3">Participates actively in the response to hyperosmotic and heat shock by preventing the aggregation of stress-denatured proteins, in association with DnaK and GrpE. It is the nucleotide exchange factor for DnaK and may function as a thermosensor. Unfolded proteins bind initially to DnaJ; upon interaction with the DnaJ-bound protein, DnaK hydrolyzes its bound ATP, resulting in the formation of a stable complex. GrpE releases ADP from DnaK; ATP binding to DnaK triggers the release of the substrate protein, thus completing the reaction cycle. Several rounds of ATP-dependent interactions between DnaJ, DnaK and GrpE are required for fully efficient folding.</text>
</comment>
<reference evidence="7" key="1">
    <citation type="journal article" date="2019" name="Int. J. Syst. Evol. Microbiol.">
        <title>The Global Catalogue of Microorganisms (GCM) 10K type strain sequencing project: providing services to taxonomists for standard genome sequencing and annotation.</title>
        <authorList>
            <consortium name="The Broad Institute Genomics Platform"/>
            <consortium name="The Broad Institute Genome Sequencing Center for Infectious Disease"/>
            <person name="Wu L."/>
            <person name="Ma J."/>
        </authorList>
    </citation>
    <scope>NUCLEOTIDE SEQUENCE [LARGE SCALE GENOMIC DNA]</scope>
    <source>
        <strain evidence="7">KCTC 12708</strain>
    </source>
</reference>
<feature type="region of interest" description="Disordered" evidence="5">
    <location>
        <begin position="1"/>
        <end position="63"/>
    </location>
</feature>
<accession>A0ABQ3BSJ5</accession>
<feature type="compositionally biased region" description="Basic and acidic residues" evidence="5">
    <location>
        <begin position="1"/>
        <end position="30"/>
    </location>
</feature>
<dbReference type="InterPro" id="IPR009012">
    <property type="entry name" value="GrpE_head"/>
</dbReference>
<name>A0ABQ3BSJ5_9FLAO</name>
<evidence type="ECO:0000256" key="5">
    <source>
        <dbReference type="SAM" id="MobiDB-lite"/>
    </source>
</evidence>
<dbReference type="HAMAP" id="MF_01151">
    <property type="entry name" value="GrpE"/>
    <property type="match status" value="1"/>
</dbReference>
<dbReference type="PANTHER" id="PTHR21237:SF23">
    <property type="entry name" value="GRPE PROTEIN HOMOLOG, MITOCHONDRIAL"/>
    <property type="match status" value="1"/>
</dbReference>
<dbReference type="Gene3D" id="2.30.22.10">
    <property type="entry name" value="Head domain of nucleotide exchange factor GrpE"/>
    <property type="match status" value="1"/>
</dbReference>
<comment type="similarity">
    <text evidence="1 3 4">Belongs to the GrpE family.</text>
</comment>
<dbReference type="CDD" id="cd00446">
    <property type="entry name" value="GrpE"/>
    <property type="match status" value="1"/>
</dbReference>
<feature type="compositionally biased region" description="Basic and acidic residues" evidence="5">
    <location>
        <begin position="45"/>
        <end position="63"/>
    </location>
</feature>
<dbReference type="SUPFAM" id="SSF58014">
    <property type="entry name" value="Coiled-coil domain of nucleotide exchange factor GrpE"/>
    <property type="match status" value="1"/>
</dbReference>
<feature type="compositionally biased region" description="Acidic residues" evidence="5">
    <location>
        <begin position="31"/>
        <end position="44"/>
    </location>
</feature>
<dbReference type="Proteomes" id="UP000615593">
    <property type="component" value="Unassembled WGS sequence"/>
</dbReference>
<dbReference type="PANTHER" id="PTHR21237">
    <property type="entry name" value="GRPE PROTEIN"/>
    <property type="match status" value="1"/>
</dbReference>
<evidence type="ECO:0000313" key="7">
    <source>
        <dbReference type="Proteomes" id="UP000615593"/>
    </source>
</evidence>
<organism evidence="6 7">
    <name type="scientific">Mesonia mobilis</name>
    <dbReference type="NCBI Taxonomy" id="369791"/>
    <lineage>
        <taxon>Bacteria</taxon>
        <taxon>Pseudomonadati</taxon>
        <taxon>Bacteroidota</taxon>
        <taxon>Flavobacteriia</taxon>
        <taxon>Flavobacteriales</taxon>
        <taxon>Flavobacteriaceae</taxon>
        <taxon>Mesonia</taxon>
    </lineage>
</organism>
<dbReference type="InterPro" id="IPR013805">
    <property type="entry name" value="GrpE_CC"/>
</dbReference>
<dbReference type="SUPFAM" id="SSF51064">
    <property type="entry name" value="Head domain of nucleotide exchange factor GrpE"/>
    <property type="match status" value="1"/>
</dbReference>
<dbReference type="Gene3D" id="3.90.20.20">
    <property type="match status" value="1"/>
</dbReference>
<comment type="subunit">
    <text evidence="3">Homodimer.</text>
</comment>
<keyword evidence="3" id="KW-0963">Cytoplasm</keyword>
<keyword evidence="2 3" id="KW-0143">Chaperone</keyword>
<protein>
    <recommendedName>
        <fullName evidence="3">Protein GrpE</fullName>
    </recommendedName>
    <alternativeName>
        <fullName evidence="3">HSP-70 cofactor</fullName>
    </alternativeName>
</protein>
<dbReference type="Pfam" id="PF01025">
    <property type="entry name" value="GrpE"/>
    <property type="match status" value="1"/>
</dbReference>
<evidence type="ECO:0000256" key="3">
    <source>
        <dbReference type="HAMAP-Rule" id="MF_01151"/>
    </source>
</evidence>
<comment type="caution">
    <text evidence="6">The sequence shown here is derived from an EMBL/GenBank/DDBJ whole genome shotgun (WGS) entry which is preliminary data.</text>
</comment>
<comment type="subcellular location">
    <subcellularLocation>
        <location evidence="3">Cytoplasm</location>
    </subcellularLocation>
</comment>
<evidence type="ECO:0000256" key="2">
    <source>
        <dbReference type="ARBA" id="ARBA00023186"/>
    </source>
</evidence>